<dbReference type="EMBL" id="FORO01000002">
    <property type="protein sequence ID" value="SFI61866.1"/>
    <property type="molecule type" value="Genomic_DNA"/>
</dbReference>
<evidence type="ECO:0000313" key="2">
    <source>
        <dbReference type="Proteomes" id="UP000182829"/>
    </source>
</evidence>
<sequence>MSYIAECEACGVIERGDLEQVGDAIDDHEQFHDVQVKRAATDGGQCVGGTERCEVCGEPLNGEGNCPGVQKMLGGIEELERQSLHTATDGGVDFRAFDRDALVDLAAERIEDQRREHPENGRVRVTELVRTMREIEEAAVLSCERDLLSRDFALGMWTALAGIRYDFGIEDSRYVDTKNDYPGGER</sequence>
<name>A0A1I3JNW9_9EURY</name>
<dbReference type="RefSeq" id="WP_005577834.1">
    <property type="nucleotide sequence ID" value="NZ_FORO01000002.1"/>
</dbReference>
<dbReference type="Proteomes" id="UP000182829">
    <property type="component" value="Unassembled WGS sequence"/>
</dbReference>
<dbReference type="OrthoDB" id="205883at183963"/>
<accession>A0A1I3JNW9</accession>
<dbReference type="AlphaFoldDB" id="A0A1I3JNW9"/>
<organism evidence="1 2">
    <name type="scientific">Natronobacterium gregoryi</name>
    <dbReference type="NCBI Taxonomy" id="44930"/>
    <lineage>
        <taxon>Archaea</taxon>
        <taxon>Methanobacteriati</taxon>
        <taxon>Methanobacteriota</taxon>
        <taxon>Stenosarchaea group</taxon>
        <taxon>Halobacteria</taxon>
        <taxon>Halobacteriales</taxon>
        <taxon>Natrialbaceae</taxon>
        <taxon>Natronobacterium</taxon>
    </lineage>
</organism>
<protein>
    <submittedName>
        <fullName evidence="1">Uncharacterized protein</fullName>
    </submittedName>
</protein>
<gene>
    <name evidence="1" type="ORF">SAMN05443661_102190</name>
</gene>
<proteinExistence type="predicted"/>
<reference evidence="1 2" key="1">
    <citation type="submission" date="2016-10" db="EMBL/GenBank/DDBJ databases">
        <authorList>
            <person name="de Groot N.N."/>
        </authorList>
    </citation>
    <scope>NUCLEOTIDE SEQUENCE [LARGE SCALE GENOMIC DNA]</scope>
    <source>
        <strain evidence="1 2">SP2</strain>
    </source>
</reference>
<evidence type="ECO:0000313" key="1">
    <source>
        <dbReference type="EMBL" id="SFI61866.1"/>
    </source>
</evidence>
<dbReference type="GeneID" id="14209054"/>